<feature type="region of interest" description="Disordered" evidence="1">
    <location>
        <begin position="57"/>
        <end position="173"/>
    </location>
</feature>
<sequence length="275" mass="29441">MPKRNGEDHYFTVIKSLIPICIHISFIELLCPQIPSSLSLPTSARLLPSYPSVEITPPPHPTGVSFNDHPAPDTRPLAFSTRTPSKQTRLMTPTPAPVQIPTPANTPTAANTPTPAPVPTPTPAPVQIPTPANTPTAANTPTPAPVPTPTPAPVPTPTPANTPTPGPVPILSQDRNRTWCRGVRWGRGRNRSWGRGVRCRRGVRWGRDLNRSWGRGRGRVCLLGSGPELGSGFGAGMVTNETPLDAEEGVFDGREEGEEATEWGERGRRVLGGES</sequence>
<organism evidence="2 3">
    <name type="scientific">Asparagus officinalis</name>
    <name type="common">Garden asparagus</name>
    <dbReference type="NCBI Taxonomy" id="4686"/>
    <lineage>
        <taxon>Eukaryota</taxon>
        <taxon>Viridiplantae</taxon>
        <taxon>Streptophyta</taxon>
        <taxon>Embryophyta</taxon>
        <taxon>Tracheophyta</taxon>
        <taxon>Spermatophyta</taxon>
        <taxon>Magnoliopsida</taxon>
        <taxon>Liliopsida</taxon>
        <taxon>Asparagales</taxon>
        <taxon>Asparagaceae</taxon>
        <taxon>Asparagoideae</taxon>
        <taxon>Asparagus</taxon>
    </lineage>
</organism>
<feature type="compositionally biased region" description="Polar residues" evidence="1">
    <location>
        <begin position="80"/>
        <end position="91"/>
    </location>
</feature>
<evidence type="ECO:0000256" key="1">
    <source>
        <dbReference type="SAM" id="MobiDB-lite"/>
    </source>
</evidence>
<reference evidence="3" key="1">
    <citation type="journal article" date="2017" name="Nat. Commun.">
        <title>The asparagus genome sheds light on the origin and evolution of a young Y chromosome.</title>
        <authorList>
            <person name="Harkess A."/>
            <person name="Zhou J."/>
            <person name="Xu C."/>
            <person name="Bowers J.E."/>
            <person name="Van der Hulst R."/>
            <person name="Ayyampalayam S."/>
            <person name="Mercati F."/>
            <person name="Riccardi P."/>
            <person name="McKain M.R."/>
            <person name="Kakrana A."/>
            <person name="Tang H."/>
            <person name="Ray J."/>
            <person name="Groenendijk J."/>
            <person name="Arikit S."/>
            <person name="Mathioni S.M."/>
            <person name="Nakano M."/>
            <person name="Shan H."/>
            <person name="Telgmann-Rauber A."/>
            <person name="Kanno A."/>
            <person name="Yue Z."/>
            <person name="Chen H."/>
            <person name="Li W."/>
            <person name="Chen Y."/>
            <person name="Xu X."/>
            <person name="Zhang Y."/>
            <person name="Luo S."/>
            <person name="Chen H."/>
            <person name="Gao J."/>
            <person name="Mao Z."/>
            <person name="Pires J.C."/>
            <person name="Luo M."/>
            <person name="Kudrna D."/>
            <person name="Wing R.A."/>
            <person name="Meyers B.C."/>
            <person name="Yi K."/>
            <person name="Kong H."/>
            <person name="Lavrijsen P."/>
            <person name="Sunseri F."/>
            <person name="Falavigna A."/>
            <person name="Ye Y."/>
            <person name="Leebens-Mack J.H."/>
            <person name="Chen G."/>
        </authorList>
    </citation>
    <scope>NUCLEOTIDE SEQUENCE [LARGE SCALE GENOMIC DNA]</scope>
    <source>
        <strain evidence="3">cv. DH0086</strain>
    </source>
</reference>
<keyword evidence="3" id="KW-1185">Reference proteome</keyword>
<dbReference type="Gramene" id="ONK77906">
    <property type="protein sequence ID" value="ONK77906"/>
    <property type="gene ID" value="A4U43_C02F12150"/>
</dbReference>
<feature type="compositionally biased region" description="Acidic residues" evidence="1">
    <location>
        <begin position="252"/>
        <end position="262"/>
    </location>
</feature>
<dbReference type="Proteomes" id="UP000243459">
    <property type="component" value="Chromosome 2"/>
</dbReference>
<evidence type="ECO:0000313" key="3">
    <source>
        <dbReference type="Proteomes" id="UP000243459"/>
    </source>
</evidence>
<feature type="compositionally biased region" description="Low complexity" evidence="1">
    <location>
        <begin position="101"/>
        <end position="113"/>
    </location>
</feature>
<proteinExistence type="predicted"/>
<feature type="compositionally biased region" description="Low complexity" evidence="1">
    <location>
        <begin position="129"/>
        <end position="141"/>
    </location>
</feature>
<dbReference type="AlphaFoldDB" id="A0A5P1FHW2"/>
<evidence type="ECO:0000313" key="2">
    <source>
        <dbReference type="EMBL" id="ONK77906.1"/>
    </source>
</evidence>
<feature type="compositionally biased region" description="Pro residues" evidence="1">
    <location>
        <begin position="142"/>
        <end position="168"/>
    </location>
</feature>
<protein>
    <submittedName>
        <fullName evidence="2">Uncharacterized protein</fullName>
    </submittedName>
</protein>
<feature type="compositionally biased region" description="Pro residues" evidence="1">
    <location>
        <begin position="114"/>
        <end position="128"/>
    </location>
</feature>
<dbReference type="EMBL" id="CM007382">
    <property type="protein sequence ID" value="ONK77906.1"/>
    <property type="molecule type" value="Genomic_DNA"/>
</dbReference>
<name>A0A5P1FHW2_ASPOF</name>
<feature type="region of interest" description="Disordered" evidence="1">
    <location>
        <begin position="252"/>
        <end position="275"/>
    </location>
</feature>
<accession>A0A5P1FHW2</accession>
<gene>
    <name evidence="2" type="ORF">A4U43_C02F12150</name>
</gene>